<evidence type="ECO:0000259" key="2">
    <source>
        <dbReference type="PROSITE" id="PS50850"/>
    </source>
</evidence>
<keyword evidence="1" id="KW-1133">Transmembrane helix</keyword>
<dbReference type="KEGG" id="mfo:Metfor_2748"/>
<dbReference type="OrthoDB" id="107236at2157"/>
<accession>L0HK93</accession>
<dbReference type="Gene3D" id="1.20.1250.20">
    <property type="entry name" value="MFS general substrate transporter like domains"/>
    <property type="match status" value="2"/>
</dbReference>
<reference evidence="4" key="1">
    <citation type="submission" date="2011-12" db="EMBL/GenBank/DDBJ databases">
        <title>Complete sequence of Methanoregula formicicum SMSP.</title>
        <authorList>
            <person name="Lucas S."/>
            <person name="Han J."/>
            <person name="Lapidus A."/>
            <person name="Cheng J.-F."/>
            <person name="Goodwin L."/>
            <person name="Pitluck S."/>
            <person name="Peters L."/>
            <person name="Ovchinnikova G."/>
            <person name="Teshima H."/>
            <person name="Detter J.C."/>
            <person name="Han C."/>
            <person name="Tapia R."/>
            <person name="Land M."/>
            <person name="Hauser L."/>
            <person name="Kyrpides N."/>
            <person name="Ivanova N."/>
            <person name="Pagani I."/>
            <person name="Imachi H."/>
            <person name="Tamaki H."/>
            <person name="Sekiguchi Y."/>
            <person name="Kamagata Y."/>
            <person name="Cadillo-Quiroz H."/>
            <person name="Zinder S."/>
            <person name="Liu W.-T."/>
            <person name="Woyke T."/>
        </authorList>
    </citation>
    <scope>NUCLEOTIDE SEQUENCE [LARGE SCALE GENOMIC DNA]</scope>
    <source>
        <strain evidence="4">DSM 22288 / NBRC 105244 / SMSP</strain>
    </source>
</reference>
<dbReference type="GeneID" id="14308531"/>
<keyword evidence="4" id="KW-1185">Reference proteome</keyword>
<dbReference type="EMBL" id="CP003167">
    <property type="protein sequence ID" value="AGB03733.1"/>
    <property type="molecule type" value="Genomic_DNA"/>
</dbReference>
<feature type="domain" description="Major facilitator superfamily (MFS) profile" evidence="2">
    <location>
        <begin position="232"/>
        <end position="509"/>
    </location>
</feature>
<dbReference type="InterPro" id="IPR036259">
    <property type="entry name" value="MFS_trans_sf"/>
</dbReference>
<feature type="transmembrane region" description="Helical" evidence="1">
    <location>
        <begin position="301"/>
        <end position="321"/>
    </location>
</feature>
<dbReference type="PROSITE" id="PS50850">
    <property type="entry name" value="MFS"/>
    <property type="match status" value="1"/>
</dbReference>
<dbReference type="InterPro" id="IPR052528">
    <property type="entry name" value="Sugar_transport-like"/>
</dbReference>
<feature type="transmembrane region" description="Helical" evidence="1">
    <location>
        <begin position="155"/>
        <end position="173"/>
    </location>
</feature>
<gene>
    <name evidence="3" type="ordered locus">Metfor_2748</name>
</gene>
<feature type="transmembrane region" description="Helical" evidence="1">
    <location>
        <begin position="408"/>
        <end position="433"/>
    </location>
</feature>
<dbReference type="GO" id="GO:0022857">
    <property type="term" value="F:transmembrane transporter activity"/>
    <property type="evidence" value="ECO:0007669"/>
    <property type="project" value="InterPro"/>
</dbReference>
<feature type="transmembrane region" description="Helical" evidence="1">
    <location>
        <begin position="84"/>
        <end position="105"/>
    </location>
</feature>
<proteinExistence type="predicted"/>
<dbReference type="RefSeq" id="WP_015286695.1">
    <property type="nucleotide sequence ID" value="NC_019943.1"/>
</dbReference>
<dbReference type="SUPFAM" id="SSF103473">
    <property type="entry name" value="MFS general substrate transporter"/>
    <property type="match status" value="1"/>
</dbReference>
<dbReference type="PANTHER" id="PTHR23526:SF2">
    <property type="entry name" value="MAJOR FACILITATOR SUPERFAMILY (MFS) PROFILE DOMAIN-CONTAINING PROTEIN"/>
    <property type="match status" value="1"/>
</dbReference>
<dbReference type="PANTHER" id="PTHR23526">
    <property type="entry name" value="INTEGRAL MEMBRANE TRANSPORT PROTEIN-RELATED"/>
    <property type="match status" value="1"/>
</dbReference>
<dbReference type="Pfam" id="PF07690">
    <property type="entry name" value="MFS_1"/>
    <property type="match status" value="1"/>
</dbReference>
<dbReference type="STRING" id="593750.Metfor_2748"/>
<keyword evidence="1" id="KW-0812">Transmembrane</keyword>
<dbReference type="HOGENOM" id="CLU_025379_0_0_2"/>
<feature type="transmembrane region" description="Helical" evidence="1">
    <location>
        <begin position="111"/>
        <end position="129"/>
    </location>
</feature>
<feature type="transmembrane region" description="Helical" evidence="1">
    <location>
        <begin position="268"/>
        <end position="289"/>
    </location>
</feature>
<organism evidence="3 4">
    <name type="scientific">Methanoregula formicica (strain DSM 22288 / NBRC 105244 / SMSP)</name>
    <dbReference type="NCBI Taxonomy" id="593750"/>
    <lineage>
        <taxon>Archaea</taxon>
        <taxon>Methanobacteriati</taxon>
        <taxon>Methanobacteriota</taxon>
        <taxon>Stenosarchaea group</taxon>
        <taxon>Methanomicrobia</taxon>
        <taxon>Methanomicrobiales</taxon>
        <taxon>Methanoregulaceae</taxon>
        <taxon>Methanoregula</taxon>
    </lineage>
</organism>
<evidence type="ECO:0000313" key="3">
    <source>
        <dbReference type="EMBL" id="AGB03733.1"/>
    </source>
</evidence>
<dbReference type="eggNOG" id="arCOG00141">
    <property type="taxonomic scope" value="Archaea"/>
</dbReference>
<feature type="transmembrane region" description="Helical" evidence="1">
    <location>
        <begin position="333"/>
        <end position="355"/>
    </location>
</feature>
<dbReference type="InParanoid" id="L0HK93"/>
<name>L0HK93_METFS</name>
<feature type="transmembrane region" description="Helical" evidence="1">
    <location>
        <begin position="185"/>
        <end position="207"/>
    </location>
</feature>
<evidence type="ECO:0000313" key="4">
    <source>
        <dbReference type="Proteomes" id="UP000010824"/>
    </source>
</evidence>
<sequence length="509" mass="55936">MLSLRPSPELTPDEIERGLSNIIFDGLTTHAFATLTSGIFLIAFALELGASNVVIGLLAAIPPLAELVQIPAVSLIEKVRNRRLVTVITSLASRGLWIFVALIPFLLSPQAGIVCLVLLLIVYSCISSVKHCGWKSWMRDLIPEQILGMYFSRRMALSFAAAIVLSLGAGYFLDHWQNGGGGTAVTGYAVIFLVGSLIGLAGTYFLVRTPEPMMIIRHDVPLRRRLTAWYEDINFRNLIIFLALWSFAVNLAAPFLTVYLLKRLSLDITTIIVLSIVSQLTSILSLPLWGTIADRFSNKSVLKVAGPLFVLCFLALTFTNFPEPHFLTMPLLVIIHIIMGLSTAGVTLAAGNIGLKLAPKGSATSYLAGISIFTALAAGIAPIIGGFFVDHLAECELAWNLSWKSPGFAIIIPTFHLQHWDFFFVLAFVLGLYSVHRLIYVKEEGEIDEPIFIDSLIAYGKDMRNFSTAGGIRNIMRFPVNGMDIQSDNYALRCRPDLKLQKNRDGPVP</sequence>
<keyword evidence="1" id="KW-0472">Membrane</keyword>
<dbReference type="Proteomes" id="UP000010824">
    <property type="component" value="Chromosome"/>
</dbReference>
<reference evidence="3 4" key="2">
    <citation type="journal article" date="2014" name="Genome Announc.">
        <title>Complete Genome Sequence of Methanoregula formicica SMSPT, a Mesophilic Hydrogenotrophic Methanogen Isolated from a Methanogenic Upflow Anaerobic Sludge Blanket Reactor.</title>
        <authorList>
            <person name="Yamamoto K."/>
            <person name="Tamaki H."/>
            <person name="Cadillo-Quiroz H."/>
            <person name="Imachi H."/>
            <person name="Kyrpides N."/>
            <person name="Woyke T."/>
            <person name="Goodwin L."/>
            <person name="Zinder S.H."/>
            <person name="Kamagata Y."/>
            <person name="Liu W.T."/>
        </authorList>
    </citation>
    <scope>NUCLEOTIDE SEQUENCE [LARGE SCALE GENOMIC DNA]</scope>
    <source>
        <strain evidence="4">DSM 22288 / NBRC 105244 / SMSP</strain>
    </source>
</reference>
<protein>
    <submittedName>
        <fullName evidence="3">Major Facilitator Superfamily transporter</fullName>
    </submittedName>
</protein>
<dbReference type="AlphaFoldDB" id="L0HK93"/>
<evidence type="ECO:0000256" key="1">
    <source>
        <dbReference type="SAM" id="Phobius"/>
    </source>
</evidence>
<feature type="transmembrane region" description="Helical" evidence="1">
    <location>
        <begin position="367"/>
        <end position="388"/>
    </location>
</feature>
<dbReference type="InterPro" id="IPR020846">
    <property type="entry name" value="MFS_dom"/>
</dbReference>
<feature type="transmembrane region" description="Helical" evidence="1">
    <location>
        <begin position="233"/>
        <end position="256"/>
    </location>
</feature>
<dbReference type="InterPro" id="IPR011701">
    <property type="entry name" value="MFS"/>
</dbReference>